<evidence type="ECO:0000256" key="6">
    <source>
        <dbReference type="ARBA" id="ARBA00022801"/>
    </source>
</evidence>
<comment type="similarity">
    <text evidence="3">Belongs to the metallo-dependent hydrolases superfamily. ATZ/TRZ family.</text>
</comment>
<comment type="cofactor">
    <cofactor evidence="1">
        <name>Zn(2+)</name>
        <dbReference type="ChEBI" id="CHEBI:29105"/>
    </cofactor>
</comment>
<evidence type="ECO:0000256" key="5">
    <source>
        <dbReference type="ARBA" id="ARBA00022723"/>
    </source>
</evidence>
<evidence type="ECO:0000256" key="1">
    <source>
        <dbReference type="ARBA" id="ARBA00001947"/>
    </source>
</evidence>
<comment type="catalytic activity">
    <reaction evidence="8">
        <text>guanine + H2O + H(+) = xanthine + NH4(+)</text>
        <dbReference type="Rhea" id="RHEA:14665"/>
        <dbReference type="ChEBI" id="CHEBI:15377"/>
        <dbReference type="ChEBI" id="CHEBI:15378"/>
        <dbReference type="ChEBI" id="CHEBI:16235"/>
        <dbReference type="ChEBI" id="CHEBI:17712"/>
        <dbReference type="ChEBI" id="CHEBI:28938"/>
        <dbReference type="EC" id="3.5.4.3"/>
    </reaction>
</comment>
<comment type="function">
    <text evidence="9">Catalyzes the hydrolytic deamination of guanine, producing xanthine and ammonia.</text>
</comment>
<keyword evidence="6" id="KW-0378">Hydrolase</keyword>
<dbReference type="InterPro" id="IPR011059">
    <property type="entry name" value="Metal-dep_hydrolase_composite"/>
</dbReference>
<evidence type="ECO:0000256" key="9">
    <source>
        <dbReference type="ARBA" id="ARBA00056079"/>
    </source>
</evidence>
<dbReference type="EMBL" id="JXNT01000002">
    <property type="protein sequence ID" value="ODM21519.1"/>
    <property type="molecule type" value="Genomic_DNA"/>
</dbReference>
<organism evidence="14 15">
    <name type="scientific">Aspergillus cristatus</name>
    <name type="common">Chinese Fuzhuan brick tea-fermentation fungus</name>
    <name type="synonym">Eurotium cristatum</name>
    <dbReference type="NCBI Taxonomy" id="573508"/>
    <lineage>
        <taxon>Eukaryota</taxon>
        <taxon>Fungi</taxon>
        <taxon>Dikarya</taxon>
        <taxon>Ascomycota</taxon>
        <taxon>Pezizomycotina</taxon>
        <taxon>Eurotiomycetes</taxon>
        <taxon>Eurotiomycetidae</taxon>
        <taxon>Eurotiales</taxon>
        <taxon>Aspergillaceae</taxon>
        <taxon>Aspergillus</taxon>
        <taxon>Aspergillus subgen. Aspergillus</taxon>
    </lineage>
</organism>
<dbReference type="Gene3D" id="2.30.40.10">
    <property type="entry name" value="Urease, subunit C, domain 1"/>
    <property type="match status" value="1"/>
</dbReference>
<keyword evidence="15" id="KW-1185">Reference proteome</keyword>
<evidence type="ECO:0000259" key="13">
    <source>
        <dbReference type="Pfam" id="PF01979"/>
    </source>
</evidence>
<dbReference type="OrthoDB" id="194468at2759"/>
<evidence type="ECO:0000256" key="7">
    <source>
        <dbReference type="ARBA" id="ARBA00022833"/>
    </source>
</evidence>
<dbReference type="PANTHER" id="PTHR11271">
    <property type="entry name" value="GUANINE DEAMINASE"/>
    <property type="match status" value="1"/>
</dbReference>
<gene>
    <name evidence="14" type="ORF">SI65_02363</name>
</gene>
<comment type="caution">
    <text evidence="14">The sequence shown here is derived from an EMBL/GenBank/DDBJ whole genome shotgun (WGS) entry which is preliminary data.</text>
</comment>
<dbReference type="FunFam" id="3.20.20.140:FF:000022">
    <property type="entry name" value="Guanine deaminase"/>
    <property type="match status" value="1"/>
</dbReference>
<dbReference type="Gene3D" id="3.20.20.140">
    <property type="entry name" value="Metal-dependent hydrolases"/>
    <property type="match status" value="1"/>
</dbReference>
<dbReference type="SUPFAM" id="SSF51338">
    <property type="entry name" value="Composite domain of metallo-dependent hydrolases"/>
    <property type="match status" value="1"/>
</dbReference>
<dbReference type="STRING" id="573508.A0A1E3BKQ2"/>
<feature type="transmembrane region" description="Helical" evidence="12">
    <location>
        <begin position="524"/>
        <end position="546"/>
    </location>
</feature>
<dbReference type="Proteomes" id="UP000094569">
    <property type="component" value="Unassembled WGS sequence"/>
</dbReference>
<evidence type="ECO:0000313" key="15">
    <source>
        <dbReference type="Proteomes" id="UP000094569"/>
    </source>
</evidence>
<dbReference type="PANTHER" id="PTHR11271:SF6">
    <property type="entry name" value="GUANINE DEAMINASE"/>
    <property type="match status" value="1"/>
</dbReference>
<evidence type="ECO:0000256" key="8">
    <source>
        <dbReference type="ARBA" id="ARBA00051148"/>
    </source>
</evidence>
<accession>A0A1E3BKQ2</accession>
<proteinExistence type="inferred from homology"/>
<dbReference type="EC" id="3.5.4.3" evidence="4"/>
<dbReference type="VEuPathDB" id="FungiDB:SI65_02363"/>
<dbReference type="SUPFAM" id="SSF51556">
    <property type="entry name" value="Metallo-dependent hydrolases"/>
    <property type="match status" value="1"/>
</dbReference>
<dbReference type="AlphaFoldDB" id="A0A1E3BKQ2"/>
<keyword evidence="12" id="KW-0472">Membrane</keyword>
<evidence type="ECO:0000256" key="10">
    <source>
        <dbReference type="ARBA" id="ARBA00069860"/>
    </source>
</evidence>
<evidence type="ECO:0000256" key="4">
    <source>
        <dbReference type="ARBA" id="ARBA00012781"/>
    </source>
</evidence>
<dbReference type="Pfam" id="PF01979">
    <property type="entry name" value="Amidohydro_1"/>
    <property type="match status" value="1"/>
</dbReference>
<keyword evidence="7" id="KW-0862">Zinc</keyword>
<feature type="domain" description="Amidohydrolase-related" evidence="13">
    <location>
        <begin position="86"/>
        <end position="507"/>
    </location>
</feature>
<name>A0A1E3BKQ2_ASPCR</name>
<evidence type="ECO:0000256" key="11">
    <source>
        <dbReference type="ARBA" id="ARBA00083147"/>
    </source>
</evidence>
<evidence type="ECO:0000256" key="12">
    <source>
        <dbReference type="SAM" id="Phobius"/>
    </source>
</evidence>
<dbReference type="GO" id="GO:0046098">
    <property type="term" value="P:guanine metabolic process"/>
    <property type="evidence" value="ECO:0007669"/>
    <property type="project" value="TreeGrafter"/>
</dbReference>
<evidence type="ECO:0000313" key="14">
    <source>
        <dbReference type="EMBL" id="ODM21519.1"/>
    </source>
</evidence>
<dbReference type="GO" id="GO:0008892">
    <property type="term" value="F:guanine deaminase activity"/>
    <property type="evidence" value="ECO:0007669"/>
    <property type="project" value="UniProtKB-EC"/>
</dbReference>
<reference evidence="14 15" key="1">
    <citation type="journal article" date="2016" name="BMC Genomics">
        <title>Comparative genomic and transcriptomic analyses of the Fuzhuan brick tea-fermentation fungus Aspergillus cristatus.</title>
        <authorList>
            <person name="Ge Y."/>
            <person name="Wang Y."/>
            <person name="Liu Y."/>
            <person name="Tan Y."/>
            <person name="Ren X."/>
            <person name="Zhang X."/>
            <person name="Hyde K.D."/>
            <person name="Liu Y."/>
            <person name="Liu Z."/>
        </authorList>
    </citation>
    <scope>NUCLEOTIDE SEQUENCE [LARGE SCALE GENOMIC DNA]</scope>
    <source>
        <strain evidence="14 15">GZAAS20.1005</strain>
    </source>
</reference>
<keyword evidence="12" id="KW-0812">Transmembrane</keyword>
<dbReference type="InterPro" id="IPR006680">
    <property type="entry name" value="Amidohydro-rel"/>
</dbReference>
<keyword evidence="12" id="KW-1133">Transmembrane helix</keyword>
<dbReference type="GO" id="GO:0008270">
    <property type="term" value="F:zinc ion binding"/>
    <property type="evidence" value="ECO:0007669"/>
    <property type="project" value="TreeGrafter"/>
</dbReference>
<comment type="pathway">
    <text evidence="2">Purine metabolism; guanine degradation; xanthine from guanine: step 1/1.</text>
</comment>
<dbReference type="InterPro" id="IPR032466">
    <property type="entry name" value="Metal_Hydrolase"/>
</dbReference>
<keyword evidence="5" id="KW-0479">Metal-binding</keyword>
<dbReference type="InterPro" id="IPR051607">
    <property type="entry name" value="Metallo-dep_hydrolases"/>
</dbReference>
<evidence type="ECO:0000256" key="2">
    <source>
        <dbReference type="ARBA" id="ARBA00004984"/>
    </source>
</evidence>
<evidence type="ECO:0000256" key="3">
    <source>
        <dbReference type="ARBA" id="ARBA00006745"/>
    </source>
</evidence>
<dbReference type="GO" id="GO:0005829">
    <property type="term" value="C:cytosol"/>
    <property type="evidence" value="ECO:0007669"/>
    <property type="project" value="TreeGrafter"/>
</dbReference>
<protein>
    <recommendedName>
        <fullName evidence="10">Probable guanine deaminase</fullName>
        <ecNumber evidence="4">3.5.4.3</ecNumber>
    </recommendedName>
    <alternativeName>
        <fullName evidence="11">Guanine aminohydrolase</fullName>
    </alternativeName>
</protein>
<sequence length="550" mass="60591">MAATPLYTLFFGTFIHLPRQTSLNGPHTLEINHGVLWVSSEDGKIKGYNWDVRNEDDLREFLAGRKWGNDRITVIRVREERNEFFFPGFIDTHIHAPQYPNCGIFGSSTLLDWLQTYTFPLEKSYGDSKAPDTVPPKAIMSYNQVVSRTLSHGTTSACYFTTIHVPATNYLASLCHNRGQRAFIGRVCMDNKDTCPADYRDTSVDEVVTATKANIAYIKSLDPNGDLVKPIITPRFAPSCTPQALSELGALAAEHKPPLHIQTHISENKDEIAWVKELFPTSANYADVYDKANLLTPRTILAHGIHFSPEEREVVAARKSKVSHCPVSNSAIGSGLCPVRVLRDAGITVGLGTDVSGGYNPGILESVRHAILVSRLLRHTVRDGDTDENAKNVKKGRENLSVEEGLYLATRGGAEVVDMGGELGGFEVGMFWDAQMIQLGSVSPSTSASETGSASRSGVFGEKAEKGECVSNVDIFGWENWTEKVHKWVWNGDDRNVKMVWVRGRLVHERDEPEKGGEKRGSSFWEFVGGNVFGMVGVGALAYLGVLKMS</sequence>